<protein>
    <submittedName>
        <fullName evidence="2">Uncharacterized protein</fullName>
    </submittedName>
</protein>
<keyword evidence="3" id="KW-1185">Reference proteome</keyword>
<feature type="region of interest" description="Disordered" evidence="1">
    <location>
        <begin position="1"/>
        <end position="73"/>
    </location>
</feature>
<dbReference type="Proteomes" id="UP000015347">
    <property type="component" value="Unassembled WGS sequence"/>
</dbReference>
<organism evidence="2 3">
    <name type="scientific">Salipiger mucosus DSM 16094</name>
    <dbReference type="NCBI Taxonomy" id="1123237"/>
    <lineage>
        <taxon>Bacteria</taxon>
        <taxon>Pseudomonadati</taxon>
        <taxon>Pseudomonadota</taxon>
        <taxon>Alphaproteobacteria</taxon>
        <taxon>Rhodobacterales</taxon>
        <taxon>Roseobacteraceae</taxon>
        <taxon>Salipiger</taxon>
    </lineage>
</organism>
<proteinExistence type="predicted"/>
<dbReference type="AlphaFoldDB" id="S9S002"/>
<evidence type="ECO:0000313" key="3">
    <source>
        <dbReference type="Proteomes" id="UP000015347"/>
    </source>
</evidence>
<dbReference type="HOGENOM" id="CLU_2702681_0_0_5"/>
<gene>
    <name evidence="2" type="ORF">Salmuc_02153</name>
</gene>
<sequence length="73" mass="8108">MNPIKAPAQQAADPEPEPAPEKDAKPKQFLLPAPEPEEITPPGRSARTEKSRPRHRTDAERAWSKTVETVKSI</sequence>
<evidence type="ECO:0000313" key="2">
    <source>
        <dbReference type="EMBL" id="EPX83545.1"/>
    </source>
</evidence>
<feature type="compositionally biased region" description="Basic and acidic residues" evidence="1">
    <location>
        <begin position="46"/>
        <end position="63"/>
    </location>
</feature>
<name>S9S002_9RHOB</name>
<comment type="caution">
    <text evidence="2">The sequence shown here is derived from an EMBL/GenBank/DDBJ whole genome shotgun (WGS) entry which is preliminary data.</text>
</comment>
<evidence type="ECO:0000256" key="1">
    <source>
        <dbReference type="SAM" id="MobiDB-lite"/>
    </source>
</evidence>
<reference evidence="3" key="1">
    <citation type="journal article" date="2014" name="Stand. Genomic Sci.">
        <title>Genome sequence of the exopolysaccharide-producing Salipiger mucosus type strain (DSM 16094(T)), a moderately halophilic member of the Roseobacter clade.</title>
        <authorList>
            <person name="Riedel T."/>
            <person name="Spring S."/>
            <person name="Fiebig A."/>
            <person name="Petersen J."/>
            <person name="Kyrpides N.C."/>
            <person name="Goker M."/>
            <person name="Klenk H.P."/>
        </authorList>
    </citation>
    <scope>NUCLEOTIDE SEQUENCE [LARGE SCALE GENOMIC DNA]</scope>
    <source>
        <strain evidence="3">DSM 16094</strain>
    </source>
</reference>
<dbReference type="EMBL" id="APVH01000015">
    <property type="protein sequence ID" value="EPX83545.1"/>
    <property type="molecule type" value="Genomic_DNA"/>
</dbReference>
<feature type="compositionally biased region" description="Low complexity" evidence="1">
    <location>
        <begin position="1"/>
        <end position="13"/>
    </location>
</feature>
<accession>S9S002</accession>